<dbReference type="UniPathway" id="UPA00241">
    <property type="reaction ID" value="UER00352"/>
</dbReference>
<evidence type="ECO:0000256" key="13">
    <source>
        <dbReference type="ARBA" id="ARBA00022993"/>
    </source>
</evidence>
<evidence type="ECO:0000256" key="14">
    <source>
        <dbReference type="ARBA" id="ARBA00038036"/>
    </source>
</evidence>
<comment type="subunit">
    <text evidence="5 16">Homodimer.</text>
</comment>
<dbReference type="NCBIfam" id="NF009848">
    <property type="entry name" value="PRK13318.1-6"/>
    <property type="match status" value="1"/>
</dbReference>
<name>A0A1I5SPX5_9BACI</name>
<evidence type="ECO:0000256" key="1">
    <source>
        <dbReference type="ARBA" id="ARBA00001206"/>
    </source>
</evidence>
<feature type="binding site" evidence="16">
    <location>
        <position position="105"/>
    </location>
    <ligand>
        <name>substrate</name>
    </ligand>
</feature>
<dbReference type="PANTHER" id="PTHR34265:SF1">
    <property type="entry name" value="TYPE III PANTOTHENATE KINASE"/>
    <property type="match status" value="1"/>
</dbReference>
<proteinExistence type="inferred from homology"/>
<dbReference type="Gene3D" id="3.30.420.40">
    <property type="match status" value="2"/>
</dbReference>
<evidence type="ECO:0000256" key="10">
    <source>
        <dbReference type="ARBA" id="ARBA00022777"/>
    </source>
</evidence>
<evidence type="ECO:0000256" key="9">
    <source>
        <dbReference type="ARBA" id="ARBA00022741"/>
    </source>
</evidence>
<comment type="cofactor">
    <cofactor evidence="2">
        <name>K(+)</name>
        <dbReference type="ChEBI" id="CHEBI:29103"/>
    </cofactor>
</comment>
<keyword evidence="9 16" id="KW-0547">Nucleotide-binding</keyword>
<dbReference type="CDD" id="cd24015">
    <property type="entry name" value="ASKHA_NBD_PanK-III"/>
    <property type="match status" value="1"/>
</dbReference>
<dbReference type="GO" id="GO:0015937">
    <property type="term" value="P:coenzyme A biosynthetic process"/>
    <property type="evidence" value="ECO:0007669"/>
    <property type="project" value="UniProtKB-UniRule"/>
</dbReference>
<dbReference type="NCBIfam" id="TIGR00671">
    <property type="entry name" value="baf"/>
    <property type="match status" value="1"/>
</dbReference>
<keyword evidence="7 16" id="KW-0963">Cytoplasm</keyword>
<evidence type="ECO:0000256" key="5">
    <source>
        <dbReference type="ARBA" id="ARBA00011738"/>
    </source>
</evidence>
<dbReference type="GO" id="GO:0004594">
    <property type="term" value="F:pantothenate kinase activity"/>
    <property type="evidence" value="ECO:0007669"/>
    <property type="project" value="UniProtKB-UniRule"/>
</dbReference>
<dbReference type="HAMAP" id="MF_01274">
    <property type="entry name" value="Pantothen_kinase_3"/>
    <property type="match status" value="1"/>
</dbReference>
<feature type="binding site" evidence="16">
    <location>
        <begin position="112"/>
        <end position="115"/>
    </location>
    <ligand>
        <name>substrate</name>
    </ligand>
</feature>
<dbReference type="SUPFAM" id="SSF53067">
    <property type="entry name" value="Actin-like ATPase domain"/>
    <property type="match status" value="2"/>
</dbReference>
<feature type="binding site" evidence="16">
    <location>
        <position position="137"/>
    </location>
    <ligand>
        <name>ATP</name>
        <dbReference type="ChEBI" id="CHEBI:30616"/>
    </ligand>
</feature>
<feature type="active site" description="Proton acceptor" evidence="16">
    <location>
        <position position="114"/>
    </location>
</feature>
<dbReference type="Pfam" id="PF03309">
    <property type="entry name" value="Pan_kinase"/>
    <property type="match status" value="1"/>
</dbReference>
<feature type="binding site" evidence="16">
    <location>
        <begin position="10"/>
        <end position="17"/>
    </location>
    <ligand>
        <name>ATP</name>
        <dbReference type="ChEBI" id="CHEBI:30616"/>
    </ligand>
</feature>
<keyword evidence="12 16" id="KW-0630">Potassium</keyword>
<evidence type="ECO:0000256" key="3">
    <source>
        <dbReference type="ARBA" id="ARBA00004496"/>
    </source>
</evidence>
<evidence type="ECO:0000256" key="7">
    <source>
        <dbReference type="ARBA" id="ARBA00022490"/>
    </source>
</evidence>
<keyword evidence="13 16" id="KW-0173">Coenzyme A biosynthesis</keyword>
<keyword evidence="8 16" id="KW-0808">Transferase</keyword>
<evidence type="ECO:0000256" key="16">
    <source>
        <dbReference type="HAMAP-Rule" id="MF_01274"/>
    </source>
</evidence>
<evidence type="ECO:0000256" key="15">
    <source>
        <dbReference type="ARBA" id="ARBA00040883"/>
    </source>
</evidence>
<evidence type="ECO:0000256" key="2">
    <source>
        <dbReference type="ARBA" id="ARBA00001958"/>
    </source>
</evidence>
<dbReference type="Proteomes" id="UP000242243">
    <property type="component" value="Unassembled WGS sequence"/>
</dbReference>
<comment type="catalytic activity">
    <reaction evidence="1 16">
        <text>(R)-pantothenate + ATP = (R)-4'-phosphopantothenate + ADP + H(+)</text>
        <dbReference type="Rhea" id="RHEA:16373"/>
        <dbReference type="ChEBI" id="CHEBI:10986"/>
        <dbReference type="ChEBI" id="CHEBI:15378"/>
        <dbReference type="ChEBI" id="CHEBI:29032"/>
        <dbReference type="ChEBI" id="CHEBI:30616"/>
        <dbReference type="ChEBI" id="CHEBI:456216"/>
        <dbReference type="EC" id="2.7.1.33"/>
    </reaction>
</comment>
<comment type="cofactor">
    <cofactor evidence="16">
        <name>NH4(+)</name>
        <dbReference type="ChEBI" id="CHEBI:28938"/>
    </cofactor>
    <cofactor evidence="16">
        <name>K(+)</name>
        <dbReference type="ChEBI" id="CHEBI:29103"/>
    </cofactor>
    <text evidence="16">A monovalent cation. Ammonium or potassium.</text>
</comment>
<feature type="binding site" evidence="16">
    <location>
        <position position="189"/>
    </location>
    <ligand>
        <name>substrate</name>
    </ligand>
</feature>
<dbReference type="STRING" id="306540.SAMN05421839_1498"/>
<dbReference type="AlphaFoldDB" id="A0A1I5SPX5"/>
<dbReference type="GO" id="GO:0005524">
    <property type="term" value="F:ATP binding"/>
    <property type="evidence" value="ECO:0007669"/>
    <property type="project" value="UniProtKB-UniRule"/>
</dbReference>
<comment type="function">
    <text evidence="16">Catalyzes the phosphorylation of pantothenate (Pan), the first step in CoA biosynthesis.</text>
</comment>
<dbReference type="InterPro" id="IPR043129">
    <property type="entry name" value="ATPase_NBD"/>
</dbReference>
<keyword evidence="10 16" id="KW-0418">Kinase</keyword>
<comment type="similarity">
    <text evidence="14 16">Belongs to the type III pantothenate kinase family.</text>
</comment>
<accession>A0A1I5SPX5</accession>
<dbReference type="InterPro" id="IPR004619">
    <property type="entry name" value="Type_III_PanK"/>
</dbReference>
<protein>
    <recommendedName>
        <fullName evidence="15 16">Type III pantothenate kinase</fullName>
        <ecNumber evidence="6 16">2.7.1.33</ecNumber>
    </recommendedName>
    <alternativeName>
        <fullName evidence="16">PanK-III</fullName>
    </alternativeName>
    <alternativeName>
        <fullName evidence="16">Pantothenic acid kinase</fullName>
    </alternativeName>
</protein>
<organism evidence="17 18">
    <name type="scientific">Halolactibacillus halophilus</name>
    <dbReference type="NCBI Taxonomy" id="306540"/>
    <lineage>
        <taxon>Bacteria</taxon>
        <taxon>Bacillati</taxon>
        <taxon>Bacillota</taxon>
        <taxon>Bacilli</taxon>
        <taxon>Bacillales</taxon>
        <taxon>Bacillaceae</taxon>
        <taxon>Halolactibacillus</taxon>
    </lineage>
</organism>
<sequence length="260" mass="28728">MVTYMLLVIDVGNTNTVIGLLEGEKITNQWRIKTDRHKTEDEFGMMIDHLFRYHGLTFDLVTDVIISSVVPTMMYALEKMVATYFKKEAIVVGEYPIDSYLKMTYPNPKEIGADRIVNAVGAIESYGAPLIIIDFGTATTLCYIDETASYVGGAILPGIKLSLEALYEKAAKLPKVEINHPQHTIGQSTVEAMQSGLYFGYVGQVDAMVKRFKQEGSSEATVIATGGLSHLIADESETIDVVDPMLTLKGLRSIYDKVKQ</sequence>
<dbReference type="GO" id="GO:0005737">
    <property type="term" value="C:cytoplasm"/>
    <property type="evidence" value="ECO:0007669"/>
    <property type="project" value="UniProtKB-SubCell"/>
</dbReference>
<keyword evidence="16" id="KW-0479">Metal-binding</keyword>
<evidence type="ECO:0000256" key="11">
    <source>
        <dbReference type="ARBA" id="ARBA00022840"/>
    </source>
</evidence>
<keyword evidence="11 16" id="KW-0067">ATP-binding</keyword>
<gene>
    <name evidence="16" type="primary">coaX</name>
    <name evidence="17" type="ORF">SAMN05421839_1498</name>
</gene>
<dbReference type="NCBIfam" id="NF009855">
    <property type="entry name" value="PRK13321.1"/>
    <property type="match status" value="1"/>
</dbReference>
<dbReference type="GO" id="GO:0046872">
    <property type="term" value="F:metal ion binding"/>
    <property type="evidence" value="ECO:0007669"/>
    <property type="project" value="UniProtKB-KW"/>
</dbReference>
<evidence type="ECO:0000313" key="18">
    <source>
        <dbReference type="Proteomes" id="UP000242243"/>
    </source>
</evidence>
<dbReference type="EC" id="2.7.1.33" evidence="6 16"/>
<evidence type="ECO:0000256" key="8">
    <source>
        <dbReference type="ARBA" id="ARBA00022679"/>
    </source>
</evidence>
<feature type="binding site" evidence="16">
    <location>
        <position position="134"/>
    </location>
    <ligand>
        <name>K(+)</name>
        <dbReference type="ChEBI" id="CHEBI:29103"/>
    </ligand>
</feature>
<evidence type="ECO:0000256" key="6">
    <source>
        <dbReference type="ARBA" id="ARBA00012102"/>
    </source>
</evidence>
<dbReference type="PANTHER" id="PTHR34265">
    <property type="entry name" value="TYPE III PANTOTHENATE KINASE"/>
    <property type="match status" value="1"/>
</dbReference>
<reference evidence="17 18" key="1">
    <citation type="submission" date="2016-10" db="EMBL/GenBank/DDBJ databases">
        <authorList>
            <person name="de Groot N.N."/>
        </authorList>
    </citation>
    <scope>NUCLEOTIDE SEQUENCE [LARGE SCALE GENOMIC DNA]</scope>
    <source>
        <strain evidence="17 18">DSM 17073</strain>
    </source>
</reference>
<evidence type="ECO:0000256" key="4">
    <source>
        <dbReference type="ARBA" id="ARBA00005225"/>
    </source>
</evidence>
<comment type="subcellular location">
    <subcellularLocation>
        <location evidence="3 16">Cytoplasm</location>
    </subcellularLocation>
</comment>
<comment type="pathway">
    <text evidence="4 16">Cofactor biosynthesis; coenzyme A biosynthesis; CoA from (R)-pantothenate: step 1/5.</text>
</comment>
<evidence type="ECO:0000256" key="12">
    <source>
        <dbReference type="ARBA" id="ARBA00022958"/>
    </source>
</evidence>
<dbReference type="EMBL" id="FOXC01000049">
    <property type="protein sequence ID" value="SFP72775.1"/>
    <property type="molecule type" value="Genomic_DNA"/>
</dbReference>
<evidence type="ECO:0000313" key="17">
    <source>
        <dbReference type="EMBL" id="SFP72775.1"/>
    </source>
</evidence>